<evidence type="ECO:0000313" key="8">
    <source>
        <dbReference type="EMBL" id="PWG79389.1"/>
    </source>
</evidence>
<dbReference type="GO" id="GO:0005764">
    <property type="term" value="C:lysosome"/>
    <property type="evidence" value="ECO:0007669"/>
    <property type="project" value="TreeGrafter"/>
</dbReference>
<dbReference type="InterPro" id="IPR008979">
    <property type="entry name" value="Galactose-bd-like_sf"/>
</dbReference>
<comment type="caution">
    <text evidence="8">The sequence shown here is derived from an EMBL/GenBank/DDBJ whole genome shotgun (WGS) entry which is preliminary data.</text>
</comment>
<protein>
    <recommendedName>
        <fullName evidence="2">alpha-L-fucosidase</fullName>
        <ecNumber evidence="2">3.2.1.51</ecNumber>
    </recommendedName>
</protein>
<dbReference type="InterPro" id="IPR000933">
    <property type="entry name" value="Glyco_hydro_29"/>
</dbReference>
<feature type="domain" description="F5/8 type C" evidence="7">
    <location>
        <begin position="334"/>
        <end position="434"/>
    </location>
</feature>
<dbReference type="Pfam" id="PF00754">
    <property type="entry name" value="F5_F8_type_C"/>
    <property type="match status" value="1"/>
</dbReference>
<comment type="similarity">
    <text evidence="1">Belongs to the glycosyl hydrolase 29 family.</text>
</comment>
<name>A0A2U2PE45_9SPHI</name>
<dbReference type="Proteomes" id="UP000245647">
    <property type="component" value="Unassembled WGS sequence"/>
</dbReference>
<evidence type="ECO:0000256" key="5">
    <source>
        <dbReference type="ARBA" id="ARBA00023295"/>
    </source>
</evidence>
<reference evidence="8 9" key="1">
    <citation type="submission" date="2018-04" db="EMBL/GenBank/DDBJ databases">
        <title>Pedobacter chongqingensis sp. nov., isolated from a rottenly hemp rope.</title>
        <authorList>
            <person name="Cai Y."/>
        </authorList>
    </citation>
    <scope>NUCLEOTIDE SEQUENCE [LARGE SCALE GENOMIC DNA]</scope>
    <source>
        <strain evidence="8 9">FJ4-8</strain>
    </source>
</reference>
<dbReference type="EMBL" id="QEAS01000015">
    <property type="protein sequence ID" value="PWG79389.1"/>
    <property type="molecule type" value="Genomic_DNA"/>
</dbReference>
<dbReference type="SUPFAM" id="SSF51445">
    <property type="entry name" value="(Trans)glycosidases"/>
    <property type="match status" value="1"/>
</dbReference>
<evidence type="ECO:0000256" key="6">
    <source>
        <dbReference type="SAM" id="SignalP"/>
    </source>
</evidence>
<dbReference type="InterPro" id="IPR057739">
    <property type="entry name" value="Glyco_hydro_29_N"/>
</dbReference>
<dbReference type="InterPro" id="IPR017853">
    <property type="entry name" value="GH"/>
</dbReference>
<evidence type="ECO:0000256" key="1">
    <source>
        <dbReference type="ARBA" id="ARBA00007951"/>
    </source>
</evidence>
<dbReference type="Pfam" id="PF01120">
    <property type="entry name" value="Alpha_L_fucos"/>
    <property type="match status" value="1"/>
</dbReference>
<dbReference type="EC" id="3.2.1.51" evidence="2"/>
<organism evidence="8 9">
    <name type="scientific">Pararcticibacter amylolyticus</name>
    <dbReference type="NCBI Taxonomy" id="2173175"/>
    <lineage>
        <taxon>Bacteria</taxon>
        <taxon>Pseudomonadati</taxon>
        <taxon>Bacteroidota</taxon>
        <taxon>Sphingobacteriia</taxon>
        <taxon>Sphingobacteriales</taxon>
        <taxon>Sphingobacteriaceae</taxon>
        <taxon>Pararcticibacter</taxon>
    </lineage>
</organism>
<sequence length="476" mass="54436">MLSLRRISTSIFQATTVLLLMKVPAAVVAQEVPREAKPLPELQQHFVDLAFGMFIHYNIPTYMEDDWADPDASPAIFNPKKLNTDQWAAAAKSANMSYGCLTTKHHSGFAIWDTKTTPYNVMNSPLKKDVVREYVNSFRKAGLGVMLYYSILDTHHKLRQGHITPAHIQFVKDQLTELLTNYGKIEALIIDGWDAPWSRISYDTVPFEEIYRLIKTLQPECLVMDLNSAKYPGDFLFYSDIKSYEQNAGQHISKENNKLPAMSCLPLQANWFWKSSFPQTPVKDADKLVNDNLVPFNSAYCNFMLNVAPNRDGLIDENALVALKKMGELYKRPTHLPKVPVATAPIISSNLAKKCAVNGSWSNDMWLMDFAVDDDYGTNWLSHPSVKQPWLEFDLGRETAFNTIVITENSPNVSAYSIEYFSGGKWYPLLNGSQRERIKVNRFDRVWGSKIRFNMKDFRKAPEIAEFGVYNERRRM</sequence>
<keyword evidence="4" id="KW-0378">Hydrolase</keyword>
<accession>A0A2U2PE45</accession>
<proteinExistence type="inferred from homology"/>
<dbReference type="OrthoDB" id="107551at2"/>
<dbReference type="RefSeq" id="WP_109417173.1">
    <property type="nucleotide sequence ID" value="NZ_QEAS01000015.1"/>
</dbReference>
<feature type="chain" id="PRO_5015415167" description="alpha-L-fucosidase" evidence="6">
    <location>
        <begin position="30"/>
        <end position="476"/>
    </location>
</feature>
<gene>
    <name evidence="8" type="ORF">DDR33_17920</name>
</gene>
<dbReference type="Gene3D" id="3.20.20.80">
    <property type="entry name" value="Glycosidases"/>
    <property type="match status" value="1"/>
</dbReference>
<dbReference type="GO" id="GO:0004560">
    <property type="term" value="F:alpha-L-fucosidase activity"/>
    <property type="evidence" value="ECO:0007669"/>
    <property type="project" value="InterPro"/>
</dbReference>
<keyword evidence="5" id="KW-0326">Glycosidase</keyword>
<evidence type="ECO:0000259" key="7">
    <source>
        <dbReference type="PROSITE" id="PS50022"/>
    </source>
</evidence>
<evidence type="ECO:0000256" key="3">
    <source>
        <dbReference type="ARBA" id="ARBA00022729"/>
    </source>
</evidence>
<dbReference type="SUPFAM" id="SSF49785">
    <property type="entry name" value="Galactose-binding domain-like"/>
    <property type="match status" value="1"/>
</dbReference>
<dbReference type="AlphaFoldDB" id="A0A2U2PE45"/>
<evidence type="ECO:0000256" key="2">
    <source>
        <dbReference type="ARBA" id="ARBA00012662"/>
    </source>
</evidence>
<evidence type="ECO:0000313" key="9">
    <source>
        <dbReference type="Proteomes" id="UP000245647"/>
    </source>
</evidence>
<dbReference type="GO" id="GO:0016139">
    <property type="term" value="P:glycoside catabolic process"/>
    <property type="evidence" value="ECO:0007669"/>
    <property type="project" value="TreeGrafter"/>
</dbReference>
<dbReference type="GO" id="GO:0006004">
    <property type="term" value="P:fucose metabolic process"/>
    <property type="evidence" value="ECO:0007669"/>
    <property type="project" value="TreeGrafter"/>
</dbReference>
<dbReference type="PANTHER" id="PTHR10030">
    <property type="entry name" value="ALPHA-L-FUCOSIDASE"/>
    <property type="match status" value="1"/>
</dbReference>
<dbReference type="PANTHER" id="PTHR10030:SF37">
    <property type="entry name" value="ALPHA-L-FUCOSIDASE-RELATED"/>
    <property type="match status" value="1"/>
</dbReference>
<dbReference type="SMART" id="SM00812">
    <property type="entry name" value="Alpha_L_fucos"/>
    <property type="match status" value="1"/>
</dbReference>
<keyword evidence="3 6" id="KW-0732">Signal</keyword>
<evidence type="ECO:0000256" key="4">
    <source>
        <dbReference type="ARBA" id="ARBA00022801"/>
    </source>
</evidence>
<feature type="signal peptide" evidence="6">
    <location>
        <begin position="1"/>
        <end position="29"/>
    </location>
</feature>
<dbReference type="Gene3D" id="2.60.120.260">
    <property type="entry name" value="Galactose-binding domain-like"/>
    <property type="match status" value="1"/>
</dbReference>
<dbReference type="PROSITE" id="PS50022">
    <property type="entry name" value="FA58C_3"/>
    <property type="match status" value="1"/>
</dbReference>
<dbReference type="InterPro" id="IPR000421">
    <property type="entry name" value="FA58C"/>
</dbReference>
<keyword evidence="9" id="KW-1185">Reference proteome</keyword>